<evidence type="ECO:0000313" key="2">
    <source>
        <dbReference type="EMBL" id="RHZ51158.1"/>
    </source>
</evidence>
<comment type="caution">
    <text evidence="2">The sequence shown here is derived from an EMBL/GenBank/DDBJ whole genome shotgun (WGS) entry which is preliminary data.</text>
</comment>
<sequence length="158" mass="18292">MIFAGRSKETTGISHGHMKNLNSNENPNRNHKSSKKKQHFPKKKRPTSVTFSNLNPSPQTETANYHARTTINKTTQTQLIIPKTFRYDLRSQNSVSTTEICGNGGNYYPKLFEATEKFKEIFEESEIPRDTLSLNKNDEDEDDEYNETFSKVKIMRQQ</sequence>
<feature type="region of interest" description="Disordered" evidence="1">
    <location>
        <begin position="130"/>
        <end position="158"/>
    </location>
</feature>
<gene>
    <name evidence="2" type="ORF">Glove_482g60</name>
</gene>
<evidence type="ECO:0000313" key="3">
    <source>
        <dbReference type="Proteomes" id="UP000266861"/>
    </source>
</evidence>
<dbReference type="AlphaFoldDB" id="A0A397GN54"/>
<feature type="compositionally biased region" description="Basic residues" evidence="1">
    <location>
        <begin position="29"/>
        <end position="46"/>
    </location>
</feature>
<proteinExistence type="predicted"/>
<dbReference type="Proteomes" id="UP000266861">
    <property type="component" value="Unassembled WGS sequence"/>
</dbReference>
<feature type="region of interest" description="Disordered" evidence="1">
    <location>
        <begin position="1"/>
        <end position="64"/>
    </location>
</feature>
<keyword evidence="3" id="KW-1185">Reference proteome</keyword>
<feature type="compositionally biased region" description="Polar residues" evidence="1">
    <location>
        <begin position="47"/>
        <end position="64"/>
    </location>
</feature>
<accession>A0A397GN54</accession>
<reference evidence="2 3" key="1">
    <citation type="submission" date="2018-08" db="EMBL/GenBank/DDBJ databases">
        <title>Genome and evolution of the arbuscular mycorrhizal fungus Diversispora epigaea (formerly Glomus versiforme) and its bacterial endosymbionts.</title>
        <authorList>
            <person name="Sun X."/>
            <person name="Fei Z."/>
            <person name="Harrison M."/>
        </authorList>
    </citation>
    <scope>NUCLEOTIDE SEQUENCE [LARGE SCALE GENOMIC DNA]</scope>
    <source>
        <strain evidence="2 3">IT104</strain>
    </source>
</reference>
<name>A0A397GN54_9GLOM</name>
<organism evidence="2 3">
    <name type="scientific">Diversispora epigaea</name>
    <dbReference type="NCBI Taxonomy" id="1348612"/>
    <lineage>
        <taxon>Eukaryota</taxon>
        <taxon>Fungi</taxon>
        <taxon>Fungi incertae sedis</taxon>
        <taxon>Mucoromycota</taxon>
        <taxon>Glomeromycotina</taxon>
        <taxon>Glomeromycetes</taxon>
        <taxon>Diversisporales</taxon>
        <taxon>Diversisporaceae</taxon>
        <taxon>Diversispora</taxon>
    </lineage>
</organism>
<evidence type="ECO:0000256" key="1">
    <source>
        <dbReference type="SAM" id="MobiDB-lite"/>
    </source>
</evidence>
<protein>
    <submittedName>
        <fullName evidence="2">Uncharacterized protein</fullName>
    </submittedName>
</protein>
<dbReference type="EMBL" id="PQFF01000421">
    <property type="protein sequence ID" value="RHZ51158.1"/>
    <property type="molecule type" value="Genomic_DNA"/>
</dbReference>